<dbReference type="InterPro" id="IPR044865">
    <property type="entry name" value="MRH_dom"/>
</dbReference>
<feature type="region of interest" description="Disordered" evidence="15">
    <location>
        <begin position="332"/>
        <end position="373"/>
    </location>
</feature>
<dbReference type="EMBL" id="JBBPHU010000005">
    <property type="protein sequence ID" value="KAK7517460.1"/>
    <property type="molecule type" value="Genomic_DNA"/>
</dbReference>
<feature type="transmembrane region" description="Helical" evidence="16">
    <location>
        <begin position="1227"/>
        <end position="1247"/>
    </location>
</feature>
<accession>A0ABR1KME2</accession>
<keyword evidence="12 16" id="KW-0472">Membrane</keyword>
<keyword evidence="6 16" id="KW-0812">Transmembrane</keyword>
<evidence type="ECO:0000256" key="10">
    <source>
        <dbReference type="ARBA" id="ARBA00023034"/>
    </source>
</evidence>
<reference evidence="18 19" key="1">
    <citation type="submission" date="2024-04" db="EMBL/GenBank/DDBJ databases">
        <title>Phyllosticta paracitricarpa is synonymous to the EU quarantine fungus P. citricarpa based on phylogenomic analyses.</title>
        <authorList>
            <consortium name="Lawrence Berkeley National Laboratory"/>
            <person name="Van Ingen-Buijs V.A."/>
            <person name="Van Westerhoven A.C."/>
            <person name="Haridas S."/>
            <person name="Skiadas P."/>
            <person name="Martin F."/>
            <person name="Groenewald J.Z."/>
            <person name="Crous P.W."/>
            <person name="Seidl M.F."/>
        </authorList>
    </citation>
    <scope>NUCLEOTIDE SEQUENCE [LARGE SCALE GENOMIC DNA]</scope>
    <source>
        <strain evidence="18 19">CBS 123371</strain>
    </source>
</reference>
<feature type="compositionally biased region" description="Acidic residues" evidence="15">
    <location>
        <begin position="1165"/>
        <end position="1180"/>
    </location>
</feature>
<evidence type="ECO:0000256" key="13">
    <source>
        <dbReference type="ARBA" id="ARBA00023157"/>
    </source>
</evidence>
<dbReference type="Pfam" id="PF09451">
    <property type="entry name" value="ATG27"/>
    <property type="match status" value="1"/>
</dbReference>
<feature type="compositionally biased region" description="Low complexity" evidence="15">
    <location>
        <begin position="193"/>
        <end position="208"/>
    </location>
</feature>
<organism evidence="18 19">
    <name type="scientific">Phyllosticta citriasiana</name>
    <dbReference type="NCBI Taxonomy" id="595635"/>
    <lineage>
        <taxon>Eukaryota</taxon>
        <taxon>Fungi</taxon>
        <taxon>Dikarya</taxon>
        <taxon>Ascomycota</taxon>
        <taxon>Pezizomycotina</taxon>
        <taxon>Dothideomycetes</taxon>
        <taxon>Dothideomycetes incertae sedis</taxon>
        <taxon>Botryosphaeriales</taxon>
        <taxon>Phyllostictaceae</taxon>
        <taxon>Phyllosticta</taxon>
    </lineage>
</organism>
<name>A0ABR1KME2_9PEZI</name>
<evidence type="ECO:0000256" key="7">
    <source>
        <dbReference type="ARBA" id="ARBA00022729"/>
    </source>
</evidence>
<dbReference type="SUPFAM" id="SSF53474">
    <property type="entry name" value="alpha/beta-Hydrolases"/>
    <property type="match status" value="1"/>
</dbReference>
<feature type="region of interest" description="Disordered" evidence="15">
    <location>
        <begin position="686"/>
        <end position="735"/>
    </location>
</feature>
<dbReference type="PROSITE" id="PS51914">
    <property type="entry name" value="MRH"/>
    <property type="match status" value="1"/>
</dbReference>
<keyword evidence="7" id="KW-0732">Signal</keyword>
<keyword evidence="14" id="KW-0968">Cytoplasmic vesicle</keyword>
<dbReference type="InterPro" id="IPR009011">
    <property type="entry name" value="Man6P_isomerase_rcpt-bd_dom_sf"/>
</dbReference>
<evidence type="ECO:0000256" key="14">
    <source>
        <dbReference type="ARBA" id="ARBA00023329"/>
    </source>
</evidence>
<evidence type="ECO:0000256" key="3">
    <source>
        <dbReference type="ARBA" id="ARBA00004614"/>
    </source>
</evidence>
<keyword evidence="19" id="KW-1185">Reference proteome</keyword>
<proteinExistence type="inferred from homology"/>
<feature type="region of interest" description="Disordered" evidence="15">
    <location>
        <begin position="1127"/>
        <end position="1185"/>
    </location>
</feature>
<keyword evidence="11" id="KW-0496">Mitochondrion</keyword>
<evidence type="ECO:0000256" key="16">
    <source>
        <dbReference type="SAM" id="Phobius"/>
    </source>
</evidence>
<feature type="compositionally biased region" description="Acidic residues" evidence="15">
    <location>
        <begin position="1130"/>
        <end position="1148"/>
    </location>
</feature>
<feature type="compositionally biased region" description="Low complexity" evidence="15">
    <location>
        <begin position="688"/>
        <end position="702"/>
    </location>
</feature>
<evidence type="ECO:0000256" key="2">
    <source>
        <dbReference type="ARBA" id="ARBA00004358"/>
    </source>
</evidence>
<dbReference type="Proteomes" id="UP001363622">
    <property type="component" value="Unassembled WGS sequence"/>
</dbReference>
<feature type="region of interest" description="Disordered" evidence="15">
    <location>
        <begin position="1"/>
        <end position="257"/>
    </location>
</feature>
<evidence type="ECO:0000256" key="4">
    <source>
        <dbReference type="ARBA" id="ARBA00005363"/>
    </source>
</evidence>
<feature type="region of interest" description="Disordered" evidence="15">
    <location>
        <begin position="1073"/>
        <end position="1095"/>
    </location>
</feature>
<evidence type="ECO:0000256" key="8">
    <source>
        <dbReference type="ARBA" id="ARBA00022989"/>
    </source>
</evidence>
<feature type="domain" description="MRH" evidence="17">
    <location>
        <begin position="975"/>
        <end position="1212"/>
    </location>
</feature>
<evidence type="ECO:0000256" key="9">
    <source>
        <dbReference type="ARBA" id="ARBA00023006"/>
    </source>
</evidence>
<feature type="compositionally biased region" description="Low complexity" evidence="15">
    <location>
        <begin position="163"/>
        <end position="179"/>
    </location>
</feature>
<dbReference type="Gene3D" id="3.40.50.1820">
    <property type="entry name" value="alpha/beta hydrolase"/>
    <property type="match status" value="1"/>
</dbReference>
<evidence type="ECO:0000256" key="5">
    <source>
        <dbReference type="ARBA" id="ARBA00013776"/>
    </source>
</evidence>
<dbReference type="InterPro" id="IPR029058">
    <property type="entry name" value="AB_hydrolase_fold"/>
</dbReference>
<comment type="similarity">
    <text evidence="4">Belongs to the ATG27 family.</text>
</comment>
<dbReference type="Gene3D" id="2.70.130.10">
    <property type="entry name" value="Mannose-6-phosphate receptor binding domain"/>
    <property type="match status" value="1"/>
</dbReference>
<evidence type="ECO:0000313" key="18">
    <source>
        <dbReference type="EMBL" id="KAK7517460.1"/>
    </source>
</evidence>
<evidence type="ECO:0000256" key="12">
    <source>
        <dbReference type="ARBA" id="ARBA00023136"/>
    </source>
</evidence>
<feature type="compositionally biased region" description="Basic and acidic residues" evidence="15">
    <location>
        <begin position="112"/>
        <end position="121"/>
    </location>
</feature>
<evidence type="ECO:0000259" key="17">
    <source>
        <dbReference type="PROSITE" id="PS51914"/>
    </source>
</evidence>
<keyword evidence="8 16" id="KW-1133">Transmembrane helix</keyword>
<evidence type="ECO:0000256" key="15">
    <source>
        <dbReference type="SAM" id="MobiDB-lite"/>
    </source>
</evidence>
<keyword evidence="13" id="KW-1015">Disulfide bond</keyword>
<evidence type="ECO:0000256" key="11">
    <source>
        <dbReference type="ARBA" id="ARBA00023128"/>
    </source>
</evidence>
<keyword evidence="9" id="KW-0072">Autophagy</keyword>
<feature type="compositionally biased region" description="Basic and acidic residues" evidence="15">
    <location>
        <begin position="1149"/>
        <end position="1164"/>
    </location>
</feature>
<feature type="compositionally biased region" description="Low complexity" evidence="15">
    <location>
        <begin position="664"/>
        <end position="676"/>
    </location>
</feature>
<feature type="region of interest" description="Disordered" evidence="15">
    <location>
        <begin position="661"/>
        <end position="680"/>
    </location>
</feature>
<keyword evidence="10" id="KW-0333">Golgi apparatus</keyword>
<evidence type="ECO:0000256" key="6">
    <source>
        <dbReference type="ARBA" id="ARBA00022692"/>
    </source>
</evidence>
<dbReference type="PANTHER" id="PTHR11440">
    <property type="entry name" value="LECITHIN-CHOLESTEROL ACYLTRANSFERASE-RELATED"/>
    <property type="match status" value="1"/>
</dbReference>
<comment type="caution">
    <text evidence="18">The sequence shown here is derived from an EMBL/GenBank/DDBJ whole genome shotgun (WGS) entry which is preliminary data.</text>
</comment>
<protein>
    <recommendedName>
        <fullName evidence="5">Autophagy-related protein 27</fullName>
    </recommendedName>
</protein>
<feature type="compositionally biased region" description="Basic and acidic residues" evidence="15">
    <location>
        <begin position="1086"/>
        <end position="1095"/>
    </location>
</feature>
<feature type="compositionally biased region" description="Polar residues" evidence="15">
    <location>
        <begin position="715"/>
        <end position="735"/>
    </location>
</feature>
<evidence type="ECO:0000256" key="1">
    <source>
        <dbReference type="ARBA" id="ARBA00004304"/>
    </source>
</evidence>
<gene>
    <name evidence="18" type="ORF">IWZ03DRAFT_359556</name>
</gene>
<sequence>MPHALPTDVDFVTPSPDLSTPSDEDSPAAQDYPPQNPQSLVGFSIGHAQTHYASPTTPAAEKAAAMEDLPGGSFGDTEIYGLEGTREPQTVGSSGSSTPVTHEIASPPRDSATQKDAEPRKVSPTRPKRHQRSEDLKASLRESLTGHRRRASSGASTTKKLRPFNLPSLPKSPNLLNFSIPGFTSSNDRRSSQDGTSKSSSPSPKRTSFPNAPKPSSSLVPLHSRRSTVHLDGSSASRYQRADNASLRPPPSRQLTRDSLLRRSASDESLVLYRSLSKASSLGDDTRFEHVQEQVNSRIKAIKDSFQDANFKIRGIPSIPNFNNLATSLTDLTRGRPGSLSMKNSSASHRKGTPSPLNISKTPVEGPKRSPRHSVAGMTSNNAAQHPFFNQAISGLKGDVVILGGYRGSILRSAEPPHRQLWVPIKVGLNLRRVDLEVGLDPEDEETMEERVIPGGMLTHIGPVDISRRLFKRLRASEHAQNGELRVHDYGYDWRLSPHLLSRRLIEFLESLPSNKPDAPADQKGAIVIAHSLGGLITRHAINQRPDLFSGVVYAGVPTTCVNILGPLRNGDDVLLSSRVLTAQVNFSIRTSFALLPLSGKCFIDKYTKEEYPVDFFDVNTWIEGRLSPCIAPALPPLKNQLNIGFDGIMRSMSSVLPTIGRKSSISKSPRSSTFSLPGIGKDEAAKEASAAKTAKAEAQAEGGRPNRAIGVQMGANQGDQPAENNASQNSNPATAVTIPRDKAIEYLTRTLAETKKFKQELDFRDDHGDANVYPPAAVIYGKSIPTVYGAKVVGREGIKHADSYDELAFASGDGVVLARAAMLPPGYAVVRGGVVSSDRGHVTLLGDLEAVGRCLAGVVAAREAGVGRGPAFKNHKKTATSKEEIKNRKMTGDGGETQFFGVDVRIQKWSNYTSHTCLTELAIRGRKWRMGIDAAAQGVLLRPPRMRRPQIPSAASVVSAAILSLPLLAQAVNLNCKDIVVDGQDYNLEKLGGPHSVHWIQEHPPSISNFTFTVDICQSLKPLKGVDKDDQCPQGTRVCGTEYITNTADDTTLINQVVPIAGDYTLHRGKGLDPKFTRLKNSDSNSDKDKDGLRIELRGGKYPFNQKKGQEQKALLEFVCDESRTGLEGLDDPLDERETEDGDEEKGEDGAEKRGLRVRRAEGDEPEGEEEDGDGEGDDDEKRSLRFRSYKDEGGVKVLRLEWLTKYACESAAGGGSGGSKSSDHWGFFTWLIIIIFLCVAAYLIFGSWLNYNRYGARGWDLVPHGDTIRDLPYIAKDIGRRVVNSFQGGDSRGGYSAV</sequence>
<dbReference type="InterPro" id="IPR018939">
    <property type="entry name" value="Autophagy-rel_prot_27"/>
</dbReference>
<evidence type="ECO:0000313" key="19">
    <source>
        <dbReference type="Proteomes" id="UP001363622"/>
    </source>
</evidence>
<comment type="subcellular location">
    <subcellularLocation>
        <location evidence="2">Cytoplasmic vesicle membrane</location>
        <topology evidence="2">Single-pass type I membrane protein</topology>
    </subcellularLocation>
    <subcellularLocation>
        <location evidence="3">Golgi apparatus membrane</location>
        <topology evidence="3">Single-pass type I membrane protein</topology>
    </subcellularLocation>
    <subcellularLocation>
        <location evidence="1">Mitochondrion membrane</location>
        <topology evidence="1">Single-pass membrane protein</topology>
    </subcellularLocation>
</comment>